<sequence length="649" mass="74041">MMSTPLCKISQTRSKSSPPQSIVQQFGGPIVGQEKCRYTYEPTEGCQSDTPHLTLDHGSDLKNTESSRSDPPLLVVAKQPVAPTSTPQEIGKGSLPPSPERNIRDEQADQDSLAIEQQDEPHRPREPLPQQQQPDQLEPLQQQQQQQQPPVQVDQINPLPLEMANQLPPALNSWEAFTQALMAHRPSLPEYNGLDHENPTSYLTKCDEYCTALQIPDEQKLSVLEKGLKGSAEKWWQCYKSMGLTYARFSELLKAQYDGQALKSSLMAKLCGTTQGEKESSNFFVFTTFVFAAFFRDELTTNSKVLRTSAFGAAYNTSARDIQAKIYNVPAPAQFERRGRIYKHISRRSAAQESRGNAAACVCERDCGSRRIRPDPDKTAPMANFPAPKTLKQLRRFPWNGFLVQEILGEILRRSLSRLHVSPAREKNFTWAEDQQNSFEKIRGMLATAPVLNQPSFEHEFVIQTDASDTGLGAVLTQTIDNTERVFMFREPHDECRRAKFIRSLNENVWPYYGRFRNSARMSKDTTSSQRGNEYILVFVDEFTRWVEVIPILQGQRPDDPARELNERIFLRFGVPDIFHSDNGTEFKNKIVDKFLKERGVKHTTIAPYADHQNPTKRVNRTFKTRIIAYIEERHNTWGRTPARAHLRV</sequence>
<feature type="domain" description="Integrase catalytic" evidence="3">
    <location>
        <begin position="507"/>
        <end position="649"/>
    </location>
</feature>
<evidence type="ECO:0000313" key="4">
    <source>
        <dbReference type="EMBL" id="CAB0040042.1"/>
    </source>
</evidence>
<dbReference type="OrthoDB" id="9950135at2759"/>
<name>A0A6H5IWB0_9HYME</name>
<dbReference type="Gene3D" id="3.30.70.270">
    <property type="match status" value="1"/>
</dbReference>
<dbReference type="EMBL" id="CADCXV010000998">
    <property type="protein sequence ID" value="CAB0040042.1"/>
    <property type="molecule type" value="Genomic_DNA"/>
</dbReference>
<feature type="compositionally biased region" description="Low complexity" evidence="2">
    <location>
        <begin position="128"/>
        <end position="151"/>
    </location>
</feature>
<dbReference type="SUPFAM" id="SSF53098">
    <property type="entry name" value="Ribonuclease H-like"/>
    <property type="match status" value="1"/>
</dbReference>
<proteinExistence type="predicted"/>
<accession>A0A6H5IWB0</accession>
<keyword evidence="1" id="KW-0511">Multifunctional enzyme</keyword>
<protein>
    <recommendedName>
        <fullName evidence="3">Integrase catalytic domain-containing protein</fullName>
    </recommendedName>
</protein>
<keyword evidence="5" id="KW-1185">Reference proteome</keyword>
<dbReference type="InterPro" id="IPR043502">
    <property type="entry name" value="DNA/RNA_pol_sf"/>
</dbReference>
<dbReference type="GO" id="GO:0042575">
    <property type="term" value="C:DNA polymerase complex"/>
    <property type="evidence" value="ECO:0007669"/>
    <property type="project" value="UniProtKB-ARBA"/>
</dbReference>
<dbReference type="InterPro" id="IPR041577">
    <property type="entry name" value="RT_RNaseH_2"/>
</dbReference>
<dbReference type="SUPFAM" id="SSF56672">
    <property type="entry name" value="DNA/RNA polymerases"/>
    <property type="match status" value="1"/>
</dbReference>
<dbReference type="GO" id="GO:0015074">
    <property type="term" value="P:DNA integration"/>
    <property type="evidence" value="ECO:0007669"/>
    <property type="project" value="InterPro"/>
</dbReference>
<feature type="compositionally biased region" description="Polar residues" evidence="2">
    <location>
        <begin position="1"/>
        <end position="24"/>
    </location>
</feature>
<dbReference type="GO" id="GO:0003824">
    <property type="term" value="F:catalytic activity"/>
    <property type="evidence" value="ECO:0007669"/>
    <property type="project" value="UniProtKB-KW"/>
</dbReference>
<evidence type="ECO:0000313" key="5">
    <source>
        <dbReference type="Proteomes" id="UP000479190"/>
    </source>
</evidence>
<evidence type="ECO:0000259" key="3">
    <source>
        <dbReference type="PROSITE" id="PS50994"/>
    </source>
</evidence>
<dbReference type="InterPro" id="IPR043128">
    <property type="entry name" value="Rev_trsase/Diguanyl_cyclase"/>
</dbReference>
<evidence type="ECO:0000256" key="1">
    <source>
        <dbReference type="ARBA" id="ARBA00023268"/>
    </source>
</evidence>
<dbReference type="InterPro" id="IPR001584">
    <property type="entry name" value="Integrase_cat-core"/>
</dbReference>
<feature type="compositionally biased region" description="Basic and acidic residues" evidence="2">
    <location>
        <begin position="54"/>
        <end position="68"/>
    </location>
</feature>
<dbReference type="GO" id="GO:0071897">
    <property type="term" value="P:DNA biosynthetic process"/>
    <property type="evidence" value="ECO:0007669"/>
    <property type="project" value="UniProtKB-ARBA"/>
</dbReference>
<evidence type="ECO:0000256" key="2">
    <source>
        <dbReference type="SAM" id="MobiDB-lite"/>
    </source>
</evidence>
<dbReference type="InterPro" id="IPR036397">
    <property type="entry name" value="RNaseH_sf"/>
</dbReference>
<dbReference type="PANTHER" id="PTHR37984:SF5">
    <property type="entry name" value="PROTEIN NYNRIN-LIKE"/>
    <property type="match status" value="1"/>
</dbReference>
<dbReference type="PROSITE" id="PS50994">
    <property type="entry name" value="INTEGRASE"/>
    <property type="match status" value="1"/>
</dbReference>
<dbReference type="GO" id="GO:0003676">
    <property type="term" value="F:nucleic acid binding"/>
    <property type="evidence" value="ECO:0007669"/>
    <property type="project" value="InterPro"/>
</dbReference>
<gene>
    <name evidence="4" type="ORF">TBRA_LOCUS11778</name>
</gene>
<dbReference type="Proteomes" id="UP000479190">
    <property type="component" value="Unassembled WGS sequence"/>
</dbReference>
<dbReference type="Pfam" id="PF00665">
    <property type="entry name" value="rve"/>
    <property type="match status" value="1"/>
</dbReference>
<dbReference type="Pfam" id="PF17919">
    <property type="entry name" value="RT_RNaseH_2"/>
    <property type="match status" value="1"/>
</dbReference>
<reference evidence="4 5" key="1">
    <citation type="submission" date="2020-02" db="EMBL/GenBank/DDBJ databases">
        <authorList>
            <person name="Ferguson B K."/>
        </authorList>
    </citation>
    <scope>NUCLEOTIDE SEQUENCE [LARGE SCALE GENOMIC DNA]</scope>
</reference>
<dbReference type="InterPro" id="IPR012337">
    <property type="entry name" value="RNaseH-like_sf"/>
</dbReference>
<dbReference type="InterPro" id="IPR050951">
    <property type="entry name" value="Retrovirus_Pol_polyprotein"/>
</dbReference>
<dbReference type="AlphaFoldDB" id="A0A6H5IWB0"/>
<dbReference type="Gene3D" id="3.30.420.10">
    <property type="entry name" value="Ribonuclease H-like superfamily/Ribonuclease H"/>
    <property type="match status" value="1"/>
</dbReference>
<dbReference type="PANTHER" id="PTHR37984">
    <property type="entry name" value="PROTEIN CBG26694"/>
    <property type="match status" value="1"/>
</dbReference>
<feature type="region of interest" description="Disordered" evidence="2">
    <location>
        <begin position="1"/>
        <end position="151"/>
    </location>
</feature>
<organism evidence="4 5">
    <name type="scientific">Trichogramma brassicae</name>
    <dbReference type="NCBI Taxonomy" id="86971"/>
    <lineage>
        <taxon>Eukaryota</taxon>
        <taxon>Metazoa</taxon>
        <taxon>Ecdysozoa</taxon>
        <taxon>Arthropoda</taxon>
        <taxon>Hexapoda</taxon>
        <taxon>Insecta</taxon>
        <taxon>Pterygota</taxon>
        <taxon>Neoptera</taxon>
        <taxon>Endopterygota</taxon>
        <taxon>Hymenoptera</taxon>
        <taxon>Apocrita</taxon>
        <taxon>Proctotrupomorpha</taxon>
        <taxon>Chalcidoidea</taxon>
        <taxon>Trichogrammatidae</taxon>
        <taxon>Trichogramma</taxon>
    </lineage>
</organism>